<evidence type="ECO:0000256" key="1">
    <source>
        <dbReference type="SAM" id="MobiDB-lite"/>
    </source>
</evidence>
<dbReference type="AlphaFoldDB" id="A0A6N8HZ47"/>
<dbReference type="Pfam" id="PF16112">
    <property type="entry name" value="DUF4830"/>
    <property type="match status" value="1"/>
</dbReference>
<evidence type="ECO:0000313" key="6">
    <source>
        <dbReference type="Proteomes" id="UP000515909"/>
    </source>
</evidence>
<protein>
    <submittedName>
        <fullName evidence="4">DUF4830 domain-containing protein</fullName>
    </submittedName>
</protein>
<reference evidence="4 6" key="2">
    <citation type="submission" date="2020-08" db="EMBL/GenBank/DDBJ databases">
        <title>The isolate Caproiciproducens sp. 7D4C2 produces n-caproate at mildly acidic conditions from hexoses: genome and rBOX comparison with related strains and chain-elongating bacteria.</title>
        <authorList>
            <person name="Esquivel-Elizondo S."/>
            <person name="Bagci C."/>
            <person name="Temovska M."/>
            <person name="Jeon B.S."/>
            <person name="Bessarab I."/>
            <person name="Williams R.B.H."/>
            <person name="Huson D.H."/>
            <person name="Angenent L.T."/>
        </authorList>
    </citation>
    <scope>NUCLEOTIDE SEQUENCE [LARGE SCALE GENOMIC DNA]</scope>
    <source>
        <strain evidence="4 6">7D4C2</strain>
    </source>
</reference>
<name>A0A6N8HZ47_9FIRM</name>
<evidence type="ECO:0000313" key="3">
    <source>
        <dbReference type="EMBL" id="MVB10979.1"/>
    </source>
</evidence>
<dbReference type="EMBL" id="CP060286">
    <property type="protein sequence ID" value="QNK39404.1"/>
    <property type="molecule type" value="Genomic_DNA"/>
</dbReference>
<sequence length="209" mass="22673">MFVISVKTGKRKTIAVLAAVLLVVTAAIVAVKLNNSAPEADNSGKKYSLAASTNEERIAFFKQFGWEVKPQSVSDGEVTIPQTFDDVYTKYNNIQQEQGLDLTPYAGKTCKQWVYEITNFPEQEIMRGTLLVYDGKVVGGDLCTPALDGFMTGFDGQLDSNDYGVNEPTLARGTDDALTMAPARTVSSEVEEAQSKASSEIPANAWPTD</sequence>
<dbReference type="RefSeq" id="WP_066645630.1">
    <property type="nucleotide sequence ID" value="NZ_CP060286.1"/>
</dbReference>
<reference evidence="3 5" key="1">
    <citation type="submission" date="2019-09" db="EMBL/GenBank/DDBJ databases">
        <title>Genome sequence of Clostridium sp. EA1.</title>
        <authorList>
            <person name="Poehlein A."/>
            <person name="Bengelsdorf F.R."/>
            <person name="Daniel R."/>
        </authorList>
    </citation>
    <scope>NUCLEOTIDE SEQUENCE [LARGE SCALE GENOMIC DNA]</scope>
    <source>
        <strain evidence="3 5">EA1</strain>
    </source>
</reference>
<accession>A0A6N8HZ47</accession>
<dbReference type="OrthoDB" id="1821579at2"/>
<dbReference type="Proteomes" id="UP000469440">
    <property type="component" value="Unassembled WGS sequence"/>
</dbReference>
<dbReference type="EMBL" id="VWXL01000052">
    <property type="protein sequence ID" value="MVB10979.1"/>
    <property type="molecule type" value="Genomic_DNA"/>
</dbReference>
<dbReference type="Proteomes" id="UP000515909">
    <property type="component" value="Chromosome"/>
</dbReference>
<evidence type="ECO:0000313" key="4">
    <source>
        <dbReference type="EMBL" id="QNK39404.1"/>
    </source>
</evidence>
<feature type="domain" description="DUF4830" evidence="2">
    <location>
        <begin position="60"/>
        <end position="142"/>
    </location>
</feature>
<evidence type="ECO:0000313" key="5">
    <source>
        <dbReference type="Proteomes" id="UP000469440"/>
    </source>
</evidence>
<gene>
    <name evidence="3" type="ORF">CAFE_16810</name>
    <name evidence="4" type="ORF">HCR03_11640</name>
</gene>
<organism evidence="3 5">
    <name type="scientific">Caproicibacter fermentans</name>
    <dbReference type="NCBI Taxonomy" id="2576756"/>
    <lineage>
        <taxon>Bacteria</taxon>
        <taxon>Bacillati</taxon>
        <taxon>Bacillota</taxon>
        <taxon>Clostridia</taxon>
        <taxon>Eubacteriales</taxon>
        <taxon>Acutalibacteraceae</taxon>
        <taxon>Caproicibacter</taxon>
    </lineage>
</organism>
<dbReference type="KEGG" id="cfem:HCR03_11640"/>
<accession>A0A7G8T713</accession>
<dbReference type="InterPro" id="IPR032257">
    <property type="entry name" value="DUF4830"/>
</dbReference>
<proteinExistence type="predicted"/>
<evidence type="ECO:0000259" key="2">
    <source>
        <dbReference type="Pfam" id="PF16112"/>
    </source>
</evidence>
<keyword evidence="5" id="KW-1185">Reference proteome</keyword>
<feature type="region of interest" description="Disordered" evidence="1">
    <location>
        <begin position="185"/>
        <end position="209"/>
    </location>
</feature>